<keyword evidence="13" id="KW-0969">Cilium</keyword>
<evidence type="ECO:0000256" key="3">
    <source>
        <dbReference type="ARBA" id="ARBA00008281"/>
    </source>
</evidence>
<evidence type="ECO:0000313" key="12">
    <source>
        <dbReference type="EMBL" id="GGH98600.1"/>
    </source>
</evidence>
<dbReference type="Proteomes" id="UP000818603">
    <property type="component" value="Unassembled WGS sequence"/>
</dbReference>
<evidence type="ECO:0000313" key="13">
    <source>
        <dbReference type="EMBL" id="NHK28478.1"/>
    </source>
</evidence>
<protein>
    <recommendedName>
        <fullName evidence="10">Flagellar protein FliL</fullName>
    </recommendedName>
</protein>
<keyword evidence="9 10" id="KW-0472">Membrane</keyword>
<evidence type="ECO:0000256" key="7">
    <source>
        <dbReference type="ARBA" id="ARBA00022779"/>
    </source>
</evidence>
<comment type="caution">
    <text evidence="12">The sequence shown here is derived from an EMBL/GenBank/DDBJ whole genome shotgun (WGS) entry which is preliminary data.</text>
</comment>
<keyword evidence="15" id="KW-1185">Reference proteome</keyword>
<evidence type="ECO:0000313" key="14">
    <source>
        <dbReference type="Proteomes" id="UP000621856"/>
    </source>
</evidence>
<gene>
    <name evidence="13" type="ORF">FF098_011225</name>
    <name evidence="12" type="ORF">GCM10011355_22570</name>
</gene>
<comment type="similarity">
    <text evidence="3 10">Belongs to the FliL family.</text>
</comment>
<dbReference type="EMBL" id="VCJR02000002">
    <property type="protein sequence ID" value="NHK28478.1"/>
    <property type="molecule type" value="Genomic_DNA"/>
</dbReference>
<dbReference type="PANTHER" id="PTHR35091">
    <property type="entry name" value="FLAGELLAR PROTEIN FLIL"/>
    <property type="match status" value="1"/>
</dbReference>
<evidence type="ECO:0000256" key="9">
    <source>
        <dbReference type="ARBA" id="ARBA00023136"/>
    </source>
</evidence>
<dbReference type="PANTHER" id="PTHR35091:SF2">
    <property type="entry name" value="FLAGELLAR PROTEIN FLIL"/>
    <property type="match status" value="1"/>
</dbReference>
<dbReference type="Proteomes" id="UP000621856">
    <property type="component" value="Unassembled WGS sequence"/>
</dbReference>
<dbReference type="GO" id="GO:0071978">
    <property type="term" value="P:bacterial-type flagellum-dependent swarming motility"/>
    <property type="evidence" value="ECO:0007669"/>
    <property type="project" value="TreeGrafter"/>
</dbReference>
<evidence type="ECO:0000256" key="11">
    <source>
        <dbReference type="SAM" id="MobiDB-lite"/>
    </source>
</evidence>
<keyword evidence="8 10" id="KW-1133">Transmembrane helix</keyword>
<reference evidence="12" key="3">
    <citation type="submission" date="2020-09" db="EMBL/GenBank/DDBJ databases">
        <authorList>
            <person name="Sun Q."/>
            <person name="Zhou Y."/>
        </authorList>
    </citation>
    <scope>NUCLEOTIDE SEQUENCE</scope>
    <source>
        <strain evidence="12">CGMCC 1.14984</strain>
    </source>
</reference>
<dbReference type="EMBL" id="BMGZ01000002">
    <property type="protein sequence ID" value="GGH98600.1"/>
    <property type="molecule type" value="Genomic_DNA"/>
</dbReference>
<accession>A0A8J3ERF7</accession>
<comment type="subcellular location">
    <subcellularLocation>
        <location evidence="10">Cell inner membrane</location>
    </subcellularLocation>
    <subcellularLocation>
        <location evidence="2">Cell membrane</location>
        <topology evidence="2">Single-pass membrane protein</topology>
    </subcellularLocation>
</comment>
<keyword evidence="7 10" id="KW-0283">Flagellar rotation</keyword>
<dbReference type="GO" id="GO:0006935">
    <property type="term" value="P:chemotaxis"/>
    <property type="evidence" value="ECO:0007669"/>
    <property type="project" value="UniProtKB-KW"/>
</dbReference>
<name>A0A8J3ERF7_9PROT</name>
<evidence type="ECO:0000256" key="1">
    <source>
        <dbReference type="ARBA" id="ARBA00002254"/>
    </source>
</evidence>
<dbReference type="AlphaFoldDB" id="A0A8J3ERF7"/>
<keyword evidence="4" id="KW-1003">Cell membrane</keyword>
<evidence type="ECO:0000256" key="10">
    <source>
        <dbReference type="RuleBase" id="RU364125"/>
    </source>
</evidence>
<feature type="compositionally biased region" description="Basic and acidic residues" evidence="11">
    <location>
        <begin position="1"/>
        <end position="17"/>
    </location>
</feature>
<evidence type="ECO:0000256" key="5">
    <source>
        <dbReference type="ARBA" id="ARBA00022500"/>
    </source>
</evidence>
<reference evidence="12" key="1">
    <citation type="journal article" date="2014" name="Int. J. Syst. Evol. Microbiol.">
        <title>Complete genome sequence of Corynebacterium casei LMG S-19264T (=DSM 44701T), isolated from a smear-ripened cheese.</title>
        <authorList>
            <consortium name="US DOE Joint Genome Institute (JGI-PGF)"/>
            <person name="Walter F."/>
            <person name="Albersmeier A."/>
            <person name="Kalinowski J."/>
            <person name="Ruckert C."/>
        </authorList>
    </citation>
    <scope>NUCLEOTIDE SEQUENCE</scope>
    <source>
        <strain evidence="12">CGMCC 1.14984</strain>
    </source>
</reference>
<organism evidence="12 14">
    <name type="scientific">Aquisalinus luteolus</name>
    <dbReference type="NCBI Taxonomy" id="1566827"/>
    <lineage>
        <taxon>Bacteria</taxon>
        <taxon>Pseudomonadati</taxon>
        <taxon>Pseudomonadota</taxon>
        <taxon>Alphaproteobacteria</taxon>
        <taxon>Parvularculales</taxon>
        <taxon>Parvularculaceae</taxon>
        <taxon>Aquisalinus</taxon>
    </lineage>
</organism>
<evidence type="ECO:0000256" key="6">
    <source>
        <dbReference type="ARBA" id="ARBA00022692"/>
    </source>
</evidence>
<keyword evidence="5 10" id="KW-0145">Chemotaxis</keyword>
<keyword evidence="6 10" id="KW-0812">Transmembrane</keyword>
<dbReference type="Pfam" id="PF03748">
    <property type="entry name" value="FliL"/>
    <property type="match status" value="1"/>
</dbReference>
<feature type="region of interest" description="Disordered" evidence="11">
    <location>
        <begin position="1"/>
        <end position="20"/>
    </location>
</feature>
<reference evidence="13 15" key="2">
    <citation type="submission" date="2020-02" db="EMBL/GenBank/DDBJ databases">
        <title>Genome sequence of Parvularcula flava strain NH6-79.</title>
        <authorList>
            <person name="Abdul Karim M.H."/>
            <person name="Lam M.Q."/>
            <person name="Chen S.J."/>
            <person name="Yahya A."/>
            <person name="Shahir S."/>
            <person name="Shamsir M.S."/>
            <person name="Chong C.S."/>
        </authorList>
    </citation>
    <scope>NUCLEOTIDE SEQUENCE [LARGE SCALE GENOMIC DNA]</scope>
    <source>
        <strain evidence="13 15">NH6-79</strain>
    </source>
</reference>
<keyword evidence="13" id="KW-0966">Cell projection</keyword>
<dbReference type="GO" id="GO:0009425">
    <property type="term" value="C:bacterial-type flagellum basal body"/>
    <property type="evidence" value="ECO:0007669"/>
    <property type="project" value="InterPro"/>
</dbReference>
<comment type="function">
    <text evidence="1 10">Controls the rotational direction of flagella during chemotaxis.</text>
</comment>
<evidence type="ECO:0000256" key="4">
    <source>
        <dbReference type="ARBA" id="ARBA00022475"/>
    </source>
</evidence>
<proteinExistence type="inferred from homology"/>
<keyword evidence="10" id="KW-0997">Cell inner membrane</keyword>
<keyword evidence="13" id="KW-0282">Flagellum</keyword>
<dbReference type="InterPro" id="IPR005503">
    <property type="entry name" value="FliL"/>
</dbReference>
<feature type="transmembrane region" description="Helical" evidence="10">
    <location>
        <begin position="21"/>
        <end position="44"/>
    </location>
</feature>
<dbReference type="GO" id="GO:0005886">
    <property type="term" value="C:plasma membrane"/>
    <property type="evidence" value="ECO:0007669"/>
    <property type="project" value="UniProtKB-SubCell"/>
</dbReference>
<evidence type="ECO:0000313" key="15">
    <source>
        <dbReference type="Proteomes" id="UP000818603"/>
    </source>
</evidence>
<evidence type="ECO:0000256" key="8">
    <source>
        <dbReference type="ARBA" id="ARBA00022989"/>
    </source>
</evidence>
<evidence type="ECO:0000256" key="2">
    <source>
        <dbReference type="ARBA" id="ARBA00004162"/>
    </source>
</evidence>
<sequence length="172" mass="18678">MAETDTDKNDKPEEPGKKKGGGLMTQLVLAVVLGCTAFGTVWFMPARSSGTAECPAADAAGTKVTMLPELPLSELTFIEMEPMIITLGEDASSRNLRIGITLETAKADQESILFAQPKLRDAFTGYLRALEVADIEDPNSIIRLRAQLQRRAEVILGNQSVRGVLITDFVIR</sequence>
<dbReference type="RefSeq" id="WP_155140513.1">
    <property type="nucleotide sequence ID" value="NZ_BMGZ01000002.1"/>
</dbReference>